<evidence type="ECO:0000256" key="1">
    <source>
        <dbReference type="SAM" id="MobiDB-lite"/>
    </source>
</evidence>
<sequence>MARLNQPTLLSLLGLFLSLVSQSNAAPAPRVNGLEARDVNIDGSESHHGYPPFPPTLKVREEESEGSVDNNEAPHGWFYEHSLDDSVSQGEKRSTDVPDGRTAVFMGYREPLERRGWFYDHSLDDSVAEGKKDSTDVPKPIVDYSKYPEPRGWFYEHSLDDSVLEDETDSKNIEERSDDSSSYHHHPHHPHHPRPPHHPPTLAVRSEAKVEGDEHHPHHHHHHPPNLDTRSEHEAGDDEHHRHHHHHHHPRPPHHPPTLDARSDEEAEGDEHHPHHHHHHHHPPTLAVRSEHETEDDEHHRHRHHHHHHHPPALQLETRNDKEDLKWPPPPPPGIGYPPEDKAVAGESEAQEINARGEDDAQDPEFYIPPNCHEYGCPP</sequence>
<dbReference type="AlphaFoldDB" id="V5FQG0"/>
<feature type="compositionally biased region" description="Basic and acidic residues" evidence="1">
    <location>
        <begin position="229"/>
        <end position="240"/>
    </location>
</feature>
<dbReference type="Proteomes" id="UP000018001">
    <property type="component" value="Unassembled WGS sequence"/>
</dbReference>
<dbReference type="HOGENOM" id="CLU_729568_0_0_1"/>
<feature type="signal peptide" evidence="2">
    <location>
        <begin position="1"/>
        <end position="25"/>
    </location>
</feature>
<organism evidence="3 4">
    <name type="scientific">Byssochlamys spectabilis (strain No. 5 / NBRC 109023)</name>
    <name type="common">Paecilomyces variotii</name>
    <dbReference type="NCBI Taxonomy" id="1356009"/>
    <lineage>
        <taxon>Eukaryota</taxon>
        <taxon>Fungi</taxon>
        <taxon>Dikarya</taxon>
        <taxon>Ascomycota</taxon>
        <taxon>Pezizomycotina</taxon>
        <taxon>Eurotiomycetes</taxon>
        <taxon>Eurotiomycetidae</taxon>
        <taxon>Eurotiales</taxon>
        <taxon>Thermoascaceae</taxon>
        <taxon>Paecilomyces</taxon>
    </lineage>
</organism>
<evidence type="ECO:0000313" key="4">
    <source>
        <dbReference type="Proteomes" id="UP000018001"/>
    </source>
</evidence>
<evidence type="ECO:0000313" key="3">
    <source>
        <dbReference type="EMBL" id="GAD94228.1"/>
    </source>
</evidence>
<name>V5FQG0_BYSSN</name>
<gene>
    <name evidence="3" type="ORF">PVAR5_2852</name>
</gene>
<feature type="compositionally biased region" description="Basic residues" evidence="1">
    <location>
        <begin position="274"/>
        <end position="283"/>
    </location>
</feature>
<protein>
    <recommendedName>
        <fullName evidence="5">Histidine-rich glycoprotein</fullName>
    </recommendedName>
</protein>
<accession>V5FQG0</accession>
<feature type="compositionally biased region" description="Basic and acidic residues" evidence="1">
    <location>
        <begin position="169"/>
        <end position="182"/>
    </location>
</feature>
<feature type="region of interest" description="Disordered" evidence="1">
    <location>
        <begin position="164"/>
        <end position="370"/>
    </location>
</feature>
<reference evidence="4" key="1">
    <citation type="journal article" date="2014" name="Genome Announc.">
        <title>Draft genome sequence of the formaldehyde-resistant fungus Byssochlamys spectabilis No. 5 (anamorph Paecilomyces variotii No. 5) (NBRC109023).</title>
        <authorList>
            <person name="Oka T."/>
            <person name="Ekino K."/>
            <person name="Fukuda K."/>
            <person name="Nomura Y."/>
        </authorList>
    </citation>
    <scope>NUCLEOTIDE SEQUENCE [LARGE SCALE GENOMIC DNA]</scope>
    <source>
        <strain evidence="4">No. 5 / NBRC 109023</strain>
    </source>
</reference>
<feature type="chain" id="PRO_5004733074" description="Histidine-rich glycoprotein" evidence="2">
    <location>
        <begin position="26"/>
        <end position="379"/>
    </location>
</feature>
<feature type="compositionally biased region" description="Basic residues" evidence="1">
    <location>
        <begin position="241"/>
        <end position="254"/>
    </location>
</feature>
<keyword evidence="2" id="KW-0732">Signal</keyword>
<feature type="compositionally biased region" description="Pro residues" evidence="1">
    <location>
        <begin position="327"/>
        <end position="336"/>
    </location>
</feature>
<evidence type="ECO:0008006" key="5">
    <source>
        <dbReference type="Google" id="ProtNLM"/>
    </source>
</evidence>
<dbReference type="EMBL" id="BAUL01000081">
    <property type="protein sequence ID" value="GAD94228.1"/>
    <property type="molecule type" value="Genomic_DNA"/>
</dbReference>
<comment type="caution">
    <text evidence="3">The sequence shown here is derived from an EMBL/GenBank/DDBJ whole genome shotgun (WGS) entry which is preliminary data.</text>
</comment>
<dbReference type="OrthoDB" id="10669392at2759"/>
<proteinExistence type="predicted"/>
<feature type="compositionally biased region" description="Basic residues" evidence="1">
    <location>
        <begin position="183"/>
        <end position="197"/>
    </location>
</feature>
<feature type="compositionally biased region" description="Basic and acidic residues" evidence="1">
    <location>
        <begin position="206"/>
        <end position="216"/>
    </location>
</feature>
<feature type="compositionally biased region" description="Basic residues" evidence="1">
    <location>
        <begin position="300"/>
        <end position="311"/>
    </location>
</feature>
<evidence type="ECO:0000256" key="2">
    <source>
        <dbReference type="SAM" id="SignalP"/>
    </source>
</evidence>
<keyword evidence="4" id="KW-1185">Reference proteome</keyword>
<dbReference type="InParanoid" id="V5FQG0"/>